<evidence type="ECO:0000256" key="2">
    <source>
        <dbReference type="ARBA" id="ARBA00022448"/>
    </source>
</evidence>
<keyword evidence="10" id="KW-0129">CBS domain</keyword>
<keyword evidence="9" id="KW-0407">Ion channel</keyword>
<dbReference type="InterPro" id="IPR050368">
    <property type="entry name" value="ClC-type_chloride_channel"/>
</dbReference>
<dbReference type="eggNOG" id="arCOG02569">
    <property type="taxonomic scope" value="Archaea"/>
</dbReference>
<feature type="transmembrane region" description="Helical" evidence="12">
    <location>
        <begin position="315"/>
        <end position="333"/>
    </location>
</feature>
<dbReference type="PROSITE" id="PS51371">
    <property type="entry name" value="CBS"/>
    <property type="match status" value="2"/>
</dbReference>
<evidence type="ECO:0000256" key="11">
    <source>
        <dbReference type="SAM" id="MobiDB-lite"/>
    </source>
</evidence>
<dbReference type="SMART" id="SM00116">
    <property type="entry name" value="CBS"/>
    <property type="match status" value="2"/>
</dbReference>
<evidence type="ECO:0000256" key="6">
    <source>
        <dbReference type="ARBA" id="ARBA00023136"/>
    </source>
</evidence>
<dbReference type="Pfam" id="PF00654">
    <property type="entry name" value="Voltage_CLC"/>
    <property type="match status" value="1"/>
</dbReference>
<comment type="subcellular location">
    <subcellularLocation>
        <location evidence="1">Membrane</location>
        <topology evidence="1">Multi-pass membrane protein</topology>
    </subcellularLocation>
</comment>
<dbReference type="RefSeq" id="WP_007976820.1">
    <property type="nucleotide sequence ID" value="NZ_AEMG01000002.1"/>
</dbReference>
<feature type="transmembrane region" description="Helical" evidence="12">
    <location>
        <begin position="439"/>
        <end position="460"/>
    </location>
</feature>
<feature type="transmembrane region" description="Helical" evidence="12">
    <location>
        <begin position="89"/>
        <end position="116"/>
    </location>
</feature>
<keyword evidence="5" id="KW-0406">Ion transport</keyword>
<feature type="transmembrane region" description="Helical" evidence="12">
    <location>
        <begin position="416"/>
        <end position="433"/>
    </location>
</feature>
<dbReference type="PRINTS" id="PR00762">
    <property type="entry name" value="CLCHANNEL"/>
</dbReference>
<dbReference type="FunFam" id="1.10.3080.10:FF:000018">
    <property type="entry name" value="Chloride transporter, ClC family"/>
    <property type="match status" value="1"/>
</dbReference>
<reference evidence="14 16" key="1">
    <citation type="journal article" date="2014" name="ISME J.">
        <title>Trehalose/2-sulfotrehalose biosynthesis and glycine-betaine uptake are widely spread mechanisms for osmoadaptation in the Halobacteriales.</title>
        <authorList>
            <person name="Youssef N.H."/>
            <person name="Savage-Ashlock K.N."/>
            <person name="McCully A.L."/>
            <person name="Luedtke B."/>
            <person name="Shaw E.I."/>
            <person name="Hoff W.D."/>
            <person name="Elshahed M.S."/>
        </authorList>
    </citation>
    <scope>NUCLEOTIDE SEQUENCE [LARGE SCALE GENOMIC DNA]</scope>
    <source>
        <strain evidence="14 16">DX253</strain>
    </source>
</reference>
<dbReference type="PANTHER" id="PTHR43427">
    <property type="entry name" value="CHLORIDE CHANNEL PROTEIN CLC-E"/>
    <property type="match status" value="1"/>
</dbReference>
<feature type="transmembrane region" description="Helical" evidence="12">
    <location>
        <begin position="274"/>
        <end position="295"/>
    </location>
</feature>
<sequence length="630" mass="65513">MGGGDGSEEAASDEPMLGKVRSPLSPHSLRSLPADSDLRMVVLALAIGIIAGLGAVFFRFAIWVVQEVFYGPALNPGSVEFALVPVPNAFSILSALGPVRLLLLPAVGGLIVGVIIKLTTPEVKGHGVPKVLESILVRSGEIDPKISVYKTVASSIAIGSGGSLGREGPIVQIGSAAGSFFGRYVDRSAYTRTLVAAGAAAGIAGTFNAPLAGVMFSLEILLAEYYLQNVIAIVLSAVMATAVARSLLDFTPNPGVREFLVPIQYHLVSPVVEYPLYVLLGVLVALVGAGVVKLLYRTEHVFEGFDLPPVTKPALGGALLGLSALVTAVAFGVSPLRGATWLFGVGYGTIRHSILGDFGFVLLLVLALMKAVGFSLSVGSGSSGGVFSPSLYIGAMLGGAYGAVVHALVPGTAGPGAYALVGMGGIFATSARAPLTATLIIFELTGQYTIILPLLLVCVLGNELSNRLLRGSTIYIEKLRERGITVQERRIGSLEDLTASDVMTTTVDTLPAELSVEDAIPTIRTSDHGGFPVVDSEGNLAGIVTLTDLEPFMSGRAEGETERPEAEQTVGDVCTTDVHTVTPGENLLSVVDKMESFDIGRLPVVEDGGVVGIVTRSDVLDAYDRMPSFV</sequence>
<evidence type="ECO:0000256" key="4">
    <source>
        <dbReference type="ARBA" id="ARBA00022989"/>
    </source>
</evidence>
<dbReference type="AlphaFoldDB" id="E7QNH6"/>
<evidence type="ECO:0000256" key="8">
    <source>
        <dbReference type="ARBA" id="ARBA00023214"/>
    </source>
</evidence>
<reference evidence="17" key="2">
    <citation type="submission" date="2016-11" db="EMBL/GenBank/DDBJ databases">
        <authorList>
            <person name="Varghese N."/>
            <person name="Submissions S."/>
        </authorList>
    </citation>
    <scope>NUCLEOTIDE SEQUENCE [LARGE SCALE GENOMIC DNA]</scope>
    <source>
        <strain evidence="17">DX253</strain>
    </source>
</reference>
<feature type="domain" description="CBS" evidence="13">
    <location>
        <begin position="574"/>
        <end position="630"/>
    </location>
</feature>
<dbReference type="SUPFAM" id="SSF81340">
    <property type="entry name" value="Clc chloride channel"/>
    <property type="match status" value="1"/>
</dbReference>
<evidence type="ECO:0000259" key="13">
    <source>
        <dbReference type="PROSITE" id="PS51371"/>
    </source>
</evidence>
<dbReference type="STRING" id="797209.GCA_000376445_01649"/>
<dbReference type="GO" id="GO:0005254">
    <property type="term" value="F:chloride channel activity"/>
    <property type="evidence" value="ECO:0007669"/>
    <property type="project" value="UniProtKB-KW"/>
</dbReference>
<keyword evidence="17" id="KW-1185">Reference proteome</keyword>
<evidence type="ECO:0000256" key="9">
    <source>
        <dbReference type="ARBA" id="ARBA00023303"/>
    </source>
</evidence>
<dbReference type="InterPro" id="IPR046342">
    <property type="entry name" value="CBS_dom_sf"/>
</dbReference>
<keyword evidence="7" id="KW-0869">Chloride channel</keyword>
<dbReference type="GO" id="GO:0034707">
    <property type="term" value="C:chloride channel complex"/>
    <property type="evidence" value="ECO:0007669"/>
    <property type="project" value="UniProtKB-KW"/>
</dbReference>
<feature type="transmembrane region" description="Helical" evidence="12">
    <location>
        <begin position="193"/>
        <end position="218"/>
    </location>
</feature>
<organism evidence="14 16">
    <name type="scientific">Haladaptatus paucihalophilus DX253</name>
    <dbReference type="NCBI Taxonomy" id="797209"/>
    <lineage>
        <taxon>Archaea</taxon>
        <taxon>Methanobacteriati</taxon>
        <taxon>Methanobacteriota</taxon>
        <taxon>Stenosarchaea group</taxon>
        <taxon>Halobacteria</taxon>
        <taxon>Halobacteriales</taxon>
        <taxon>Haladaptataceae</taxon>
        <taxon>Haladaptatus</taxon>
    </lineage>
</organism>
<keyword evidence="2" id="KW-0813">Transport</keyword>
<evidence type="ECO:0000313" key="14">
    <source>
        <dbReference type="EMBL" id="EFW94046.1"/>
    </source>
</evidence>
<protein>
    <submittedName>
        <fullName evidence="14 15">Chloride channel</fullName>
    </submittedName>
</protein>
<feature type="transmembrane region" description="Helical" evidence="12">
    <location>
        <begin position="354"/>
        <end position="378"/>
    </location>
</feature>
<dbReference type="Proteomes" id="UP000003751">
    <property type="component" value="Unassembled WGS sequence"/>
</dbReference>
<evidence type="ECO:0000256" key="5">
    <source>
        <dbReference type="ARBA" id="ARBA00023065"/>
    </source>
</evidence>
<reference evidence="15" key="3">
    <citation type="submission" date="2016-11" db="EMBL/GenBank/DDBJ databases">
        <authorList>
            <person name="Jaros S."/>
            <person name="Januszkiewicz K."/>
            <person name="Wedrychowicz H."/>
        </authorList>
    </citation>
    <scope>NUCLEOTIDE SEQUENCE [LARGE SCALE GENOMIC DNA]</scope>
    <source>
        <strain evidence="15">DX253</strain>
    </source>
</reference>
<dbReference type="EMBL" id="AEMG01000002">
    <property type="protein sequence ID" value="EFW94046.1"/>
    <property type="molecule type" value="Genomic_DNA"/>
</dbReference>
<dbReference type="InterPro" id="IPR001807">
    <property type="entry name" value="ClC"/>
</dbReference>
<proteinExistence type="predicted"/>
<feature type="transmembrane region" description="Helical" evidence="12">
    <location>
        <begin position="390"/>
        <end position="409"/>
    </location>
</feature>
<accession>E7QNH6</accession>
<dbReference type="Gene3D" id="3.10.580.10">
    <property type="entry name" value="CBS-domain"/>
    <property type="match status" value="1"/>
</dbReference>
<dbReference type="Proteomes" id="UP000184203">
    <property type="component" value="Unassembled WGS sequence"/>
</dbReference>
<dbReference type="CDD" id="cd00400">
    <property type="entry name" value="Voltage_gated_ClC"/>
    <property type="match status" value="1"/>
</dbReference>
<keyword evidence="6 12" id="KW-0472">Membrane</keyword>
<keyword evidence="3 12" id="KW-0812">Transmembrane</keyword>
<evidence type="ECO:0000256" key="1">
    <source>
        <dbReference type="ARBA" id="ARBA00004141"/>
    </source>
</evidence>
<keyword evidence="8" id="KW-0868">Chloride</keyword>
<evidence type="ECO:0000256" key="10">
    <source>
        <dbReference type="PROSITE-ProRule" id="PRU00703"/>
    </source>
</evidence>
<dbReference type="Gene3D" id="1.10.3080.10">
    <property type="entry name" value="Clc chloride channel"/>
    <property type="match status" value="1"/>
</dbReference>
<keyword evidence="4 12" id="KW-1133">Transmembrane helix</keyword>
<evidence type="ECO:0000256" key="3">
    <source>
        <dbReference type="ARBA" id="ARBA00022692"/>
    </source>
</evidence>
<dbReference type="EMBL" id="FRAN01000002">
    <property type="protein sequence ID" value="SHK63445.1"/>
    <property type="molecule type" value="Genomic_DNA"/>
</dbReference>
<evidence type="ECO:0000313" key="17">
    <source>
        <dbReference type="Proteomes" id="UP000184203"/>
    </source>
</evidence>
<dbReference type="Pfam" id="PF00571">
    <property type="entry name" value="CBS"/>
    <property type="match status" value="2"/>
</dbReference>
<dbReference type="PATRIC" id="fig|797209.4.peg.554"/>
<name>E7QNH6_HALPU</name>
<feature type="transmembrane region" description="Helical" evidence="12">
    <location>
        <begin position="40"/>
        <end position="65"/>
    </location>
</feature>
<gene>
    <name evidence="15" type="ORF">SAMN05444342_1921</name>
    <name evidence="14" type="ORF">ZOD2009_02845</name>
</gene>
<evidence type="ECO:0000256" key="7">
    <source>
        <dbReference type="ARBA" id="ARBA00023173"/>
    </source>
</evidence>
<dbReference type="PANTHER" id="PTHR43427:SF6">
    <property type="entry name" value="CHLORIDE CHANNEL PROTEIN CLC-E"/>
    <property type="match status" value="1"/>
</dbReference>
<dbReference type="InterPro" id="IPR000644">
    <property type="entry name" value="CBS_dom"/>
</dbReference>
<feature type="region of interest" description="Disordered" evidence="11">
    <location>
        <begin position="1"/>
        <end position="24"/>
    </location>
</feature>
<dbReference type="OrthoDB" id="43333at2157"/>
<dbReference type="SUPFAM" id="SSF54631">
    <property type="entry name" value="CBS-domain pair"/>
    <property type="match status" value="1"/>
</dbReference>
<feature type="domain" description="CBS" evidence="13">
    <location>
        <begin position="503"/>
        <end position="562"/>
    </location>
</feature>
<evidence type="ECO:0000313" key="15">
    <source>
        <dbReference type="EMBL" id="SHK63445.1"/>
    </source>
</evidence>
<evidence type="ECO:0000256" key="12">
    <source>
        <dbReference type="SAM" id="Phobius"/>
    </source>
</evidence>
<feature type="transmembrane region" description="Helical" evidence="12">
    <location>
        <begin position="230"/>
        <end position="248"/>
    </location>
</feature>
<feature type="compositionally biased region" description="Acidic residues" evidence="11">
    <location>
        <begin position="1"/>
        <end position="12"/>
    </location>
</feature>
<dbReference type="InterPro" id="IPR014743">
    <property type="entry name" value="Cl-channel_core"/>
</dbReference>
<evidence type="ECO:0000313" key="16">
    <source>
        <dbReference type="Proteomes" id="UP000003751"/>
    </source>
</evidence>